<keyword evidence="9" id="KW-0862">Zinc</keyword>
<keyword evidence="5" id="KW-0949">S-adenosyl-L-methionine</keyword>
<dbReference type="Proteomes" id="UP000440578">
    <property type="component" value="Unassembled WGS sequence"/>
</dbReference>
<dbReference type="GO" id="GO:0008170">
    <property type="term" value="F:N-methyltransferase activity"/>
    <property type="evidence" value="ECO:0007669"/>
    <property type="project" value="UniProtKB-ARBA"/>
</dbReference>
<feature type="compositionally biased region" description="Pro residues" evidence="14">
    <location>
        <begin position="1"/>
        <end position="12"/>
    </location>
</feature>
<dbReference type="GO" id="GO:0006355">
    <property type="term" value="P:regulation of DNA-templated transcription"/>
    <property type="evidence" value="ECO:0007669"/>
    <property type="project" value="UniProtKB-ARBA"/>
</dbReference>
<evidence type="ECO:0000256" key="14">
    <source>
        <dbReference type="SAM" id="MobiDB-lite"/>
    </source>
</evidence>
<comment type="subcellular location">
    <subcellularLocation>
        <location evidence="1">Nucleus</location>
    </subcellularLocation>
</comment>
<dbReference type="InterPro" id="IPR046341">
    <property type="entry name" value="SET_dom_sf"/>
</dbReference>
<proteinExistence type="inferred from homology"/>
<dbReference type="FunFam" id="3.30.160.60:FF:001498">
    <property type="entry name" value="Zinc finger protein 404"/>
    <property type="match status" value="1"/>
</dbReference>
<sequence>MRAPPPPPPPRPARPKRPRPARSADDGDDDWSPSRCVRPAQRRSRSTARRGAAKSKFQPPVKRTATVTSAETAPVASSAVCGEHVQSQERRRVTTEEAAAEKADRSPHRPPSPPYDFIGFTLEDQFKARHAVDTKAELLWSHIIAEFKDLGEEPPEREVFKRRRNTVNYREEEDLDDDDYIFCDECDREWEGDCPVHGPLEVVPDTKVPFDIGDPERDIKTRPEFLNPGRSKIPGANTGIWTEKDLPARLRFGPYEGIVTADRRQATDSGYSWEIKKCRRVHHYVNAGDSSSSNWLRLVNCARFEQEQNLIAFQYKGQMYYRTYKPIVKGSELLVYYGDAYARELNINVQTFRKAPAAAPPPAAFVSGGSTVRCVRCDYACLGQERLDRHVKTRHGHIGRSGRYKCQWCEYSTNDVCKLSNHRLTHTGERPHRCDECGRTFTQLAHLTDHRRIHTGQRPYVCDVCGKAFTKDGNLTRHRRIHTGEKVRQCEQCGAVFNQLSNYTKHIQSHNGVKPHRCQVCSARFVERRNLTRHMRTHTGERPYGCSFCPARFAQQSVMRKHVTALHTHDYRHRCERCGKGFVAPGELRKHSERCTVTSC</sequence>
<evidence type="ECO:0000256" key="6">
    <source>
        <dbReference type="ARBA" id="ARBA00022723"/>
    </source>
</evidence>
<evidence type="ECO:0000256" key="10">
    <source>
        <dbReference type="ARBA" id="ARBA00023015"/>
    </source>
</evidence>
<dbReference type="PROSITE" id="PS50157">
    <property type="entry name" value="ZINC_FINGER_C2H2_2"/>
    <property type="match status" value="7"/>
</dbReference>
<name>A0A6A4WHD8_AMPAM</name>
<dbReference type="GO" id="GO:0005634">
    <property type="term" value="C:nucleus"/>
    <property type="evidence" value="ECO:0007669"/>
    <property type="project" value="UniProtKB-SubCell"/>
</dbReference>
<evidence type="ECO:0000256" key="2">
    <source>
        <dbReference type="ARBA" id="ARBA00006991"/>
    </source>
</evidence>
<comment type="similarity">
    <text evidence="2">Belongs to the krueppel C2H2-type zinc-finger protein family.</text>
</comment>
<keyword evidence="18" id="KW-1185">Reference proteome</keyword>
<dbReference type="SMART" id="SM00355">
    <property type="entry name" value="ZnF_C2H2"/>
    <property type="match status" value="8"/>
</dbReference>
<feature type="domain" description="C2H2-type" evidence="15">
    <location>
        <begin position="460"/>
        <end position="487"/>
    </location>
</feature>
<evidence type="ECO:0000256" key="1">
    <source>
        <dbReference type="ARBA" id="ARBA00004123"/>
    </source>
</evidence>
<evidence type="ECO:0000256" key="3">
    <source>
        <dbReference type="ARBA" id="ARBA00022603"/>
    </source>
</evidence>
<dbReference type="GO" id="GO:0008757">
    <property type="term" value="F:S-adenosylmethionine-dependent methyltransferase activity"/>
    <property type="evidence" value="ECO:0007669"/>
    <property type="project" value="UniProtKB-ARBA"/>
</dbReference>
<dbReference type="Pfam" id="PF21549">
    <property type="entry name" value="PRDM2_PR"/>
    <property type="match status" value="1"/>
</dbReference>
<dbReference type="SUPFAM" id="SSF82199">
    <property type="entry name" value="SET domain"/>
    <property type="match status" value="1"/>
</dbReference>
<keyword evidence="6" id="KW-0479">Metal-binding</keyword>
<evidence type="ECO:0000256" key="13">
    <source>
        <dbReference type="PROSITE-ProRule" id="PRU00042"/>
    </source>
</evidence>
<keyword evidence="3" id="KW-0489">Methyltransferase</keyword>
<keyword evidence="8 13" id="KW-0863">Zinc-finger</keyword>
<protein>
    <submittedName>
        <fullName evidence="17">PR domain zinc finger protein 4</fullName>
    </submittedName>
</protein>
<dbReference type="OrthoDB" id="6330646at2759"/>
<feature type="domain" description="C2H2-type" evidence="15">
    <location>
        <begin position="404"/>
        <end position="431"/>
    </location>
</feature>
<keyword evidence="4" id="KW-0808">Transferase</keyword>
<dbReference type="PANTHER" id="PTHR16515:SF66">
    <property type="entry name" value="C2H2-TYPE DOMAIN-CONTAINING PROTEIN"/>
    <property type="match status" value="1"/>
</dbReference>
<feature type="compositionally biased region" description="Basic residues" evidence="14">
    <location>
        <begin position="40"/>
        <end position="53"/>
    </location>
</feature>
<evidence type="ECO:0000259" key="16">
    <source>
        <dbReference type="PROSITE" id="PS50280"/>
    </source>
</evidence>
<dbReference type="GO" id="GO:0042054">
    <property type="term" value="F:histone methyltransferase activity"/>
    <property type="evidence" value="ECO:0007669"/>
    <property type="project" value="InterPro"/>
</dbReference>
<dbReference type="Gene3D" id="2.170.270.10">
    <property type="entry name" value="SET domain"/>
    <property type="match status" value="1"/>
</dbReference>
<dbReference type="SUPFAM" id="SSF57667">
    <property type="entry name" value="beta-beta-alpha zinc fingers"/>
    <property type="match status" value="4"/>
</dbReference>
<evidence type="ECO:0000256" key="7">
    <source>
        <dbReference type="ARBA" id="ARBA00022737"/>
    </source>
</evidence>
<dbReference type="InterPro" id="IPR036236">
    <property type="entry name" value="Znf_C2H2_sf"/>
</dbReference>
<dbReference type="EMBL" id="VIIS01000960">
    <property type="protein sequence ID" value="KAF0303254.1"/>
    <property type="molecule type" value="Genomic_DNA"/>
</dbReference>
<keyword evidence="10" id="KW-0805">Transcription regulation</keyword>
<evidence type="ECO:0000259" key="15">
    <source>
        <dbReference type="PROSITE" id="PS50157"/>
    </source>
</evidence>
<dbReference type="GO" id="GO:0032259">
    <property type="term" value="P:methylation"/>
    <property type="evidence" value="ECO:0007669"/>
    <property type="project" value="UniProtKB-KW"/>
</dbReference>
<dbReference type="FunFam" id="3.30.160.60:FF:002343">
    <property type="entry name" value="Zinc finger protein 33A"/>
    <property type="match status" value="1"/>
</dbReference>
<dbReference type="AlphaFoldDB" id="A0A6A4WHD8"/>
<dbReference type="Gene3D" id="3.30.160.60">
    <property type="entry name" value="Classic Zinc Finger"/>
    <property type="match status" value="6"/>
</dbReference>
<evidence type="ECO:0000256" key="4">
    <source>
        <dbReference type="ARBA" id="ARBA00022679"/>
    </source>
</evidence>
<evidence type="ECO:0000256" key="12">
    <source>
        <dbReference type="ARBA" id="ARBA00023242"/>
    </source>
</evidence>
<reference evidence="17 18" key="1">
    <citation type="submission" date="2019-07" db="EMBL/GenBank/DDBJ databases">
        <title>Draft genome assembly of a fouling barnacle, Amphibalanus amphitrite (Darwin, 1854): The first reference genome for Thecostraca.</title>
        <authorList>
            <person name="Kim W."/>
        </authorList>
    </citation>
    <scope>NUCLEOTIDE SEQUENCE [LARGE SCALE GENOMIC DNA]</scope>
    <source>
        <strain evidence="17">SNU_AA5</strain>
        <tissue evidence="17">Soma without cirri and trophi</tissue>
    </source>
</reference>
<organism evidence="17 18">
    <name type="scientific">Amphibalanus amphitrite</name>
    <name type="common">Striped barnacle</name>
    <name type="synonym">Balanus amphitrite</name>
    <dbReference type="NCBI Taxonomy" id="1232801"/>
    <lineage>
        <taxon>Eukaryota</taxon>
        <taxon>Metazoa</taxon>
        <taxon>Ecdysozoa</taxon>
        <taxon>Arthropoda</taxon>
        <taxon>Crustacea</taxon>
        <taxon>Multicrustacea</taxon>
        <taxon>Cirripedia</taxon>
        <taxon>Thoracica</taxon>
        <taxon>Thoracicalcarea</taxon>
        <taxon>Balanomorpha</taxon>
        <taxon>Balanoidea</taxon>
        <taxon>Balanidae</taxon>
        <taxon>Amphibalaninae</taxon>
        <taxon>Amphibalanus</taxon>
    </lineage>
</organism>
<evidence type="ECO:0000256" key="9">
    <source>
        <dbReference type="ARBA" id="ARBA00022833"/>
    </source>
</evidence>
<evidence type="ECO:0000256" key="11">
    <source>
        <dbReference type="ARBA" id="ARBA00023163"/>
    </source>
</evidence>
<evidence type="ECO:0000313" key="18">
    <source>
        <dbReference type="Proteomes" id="UP000440578"/>
    </source>
</evidence>
<dbReference type="PROSITE" id="PS50280">
    <property type="entry name" value="SET"/>
    <property type="match status" value="1"/>
</dbReference>
<feature type="region of interest" description="Disordered" evidence="14">
    <location>
        <begin position="1"/>
        <end position="114"/>
    </location>
</feature>
<dbReference type="Pfam" id="PF00096">
    <property type="entry name" value="zf-C2H2"/>
    <property type="match status" value="4"/>
</dbReference>
<feature type="domain" description="C2H2-type" evidence="15">
    <location>
        <begin position="432"/>
        <end position="459"/>
    </location>
</feature>
<evidence type="ECO:0000313" key="17">
    <source>
        <dbReference type="EMBL" id="KAF0303254.1"/>
    </source>
</evidence>
<dbReference type="InterPro" id="IPR001214">
    <property type="entry name" value="SET_dom"/>
</dbReference>
<dbReference type="InterPro" id="IPR050331">
    <property type="entry name" value="Zinc_finger"/>
</dbReference>
<comment type="caution">
    <text evidence="17">The sequence shown here is derived from an EMBL/GenBank/DDBJ whole genome shotgun (WGS) entry which is preliminary data.</text>
</comment>
<dbReference type="InterPro" id="IPR044417">
    <property type="entry name" value="PRDM7_9_PR-SET"/>
</dbReference>
<feature type="domain" description="C2H2-type" evidence="15">
    <location>
        <begin position="488"/>
        <end position="515"/>
    </location>
</feature>
<accession>A0A6A4WHD8</accession>
<keyword evidence="11" id="KW-0804">Transcription</keyword>
<dbReference type="CDD" id="cd19193">
    <property type="entry name" value="PR-SET_PRDM7_9"/>
    <property type="match status" value="1"/>
</dbReference>
<dbReference type="PANTHER" id="PTHR16515">
    <property type="entry name" value="PR DOMAIN ZINC FINGER PROTEIN"/>
    <property type="match status" value="1"/>
</dbReference>
<feature type="domain" description="C2H2-type" evidence="15">
    <location>
        <begin position="544"/>
        <end position="572"/>
    </location>
</feature>
<dbReference type="PROSITE" id="PS00028">
    <property type="entry name" value="ZINC_FINGER_C2H2_1"/>
    <property type="match status" value="5"/>
</dbReference>
<dbReference type="InterPro" id="IPR013087">
    <property type="entry name" value="Znf_C2H2_type"/>
</dbReference>
<evidence type="ECO:0000256" key="8">
    <source>
        <dbReference type="ARBA" id="ARBA00022771"/>
    </source>
</evidence>
<feature type="domain" description="SET" evidence="16">
    <location>
        <begin position="224"/>
        <end position="338"/>
    </location>
</feature>
<feature type="domain" description="C2H2-type" evidence="15">
    <location>
        <begin position="516"/>
        <end position="543"/>
    </location>
</feature>
<keyword evidence="12" id="KW-0539">Nucleus</keyword>
<dbReference type="FunFam" id="3.30.160.60:FF:000446">
    <property type="entry name" value="Zinc finger protein"/>
    <property type="match status" value="1"/>
</dbReference>
<dbReference type="GO" id="GO:0008270">
    <property type="term" value="F:zinc ion binding"/>
    <property type="evidence" value="ECO:0007669"/>
    <property type="project" value="UniProtKB-KW"/>
</dbReference>
<feature type="domain" description="C2H2-type" evidence="15">
    <location>
        <begin position="573"/>
        <end position="591"/>
    </location>
</feature>
<feature type="compositionally biased region" description="Basic and acidic residues" evidence="14">
    <location>
        <begin position="86"/>
        <end position="107"/>
    </location>
</feature>
<evidence type="ECO:0000256" key="5">
    <source>
        <dbReference type="ARBA" id="ARBA00022691"/>
    </source>
</evidence>
<gene>
    <name evidence="17" type="primary">PRDM4_1</name>
    <name evidence="17" type="ORF">FJT64_024755</name>
</gene>
<keyword evidence="7" id="KW-0677">Repeat</keyword>